<comment type="caution">
    <text evidence="1">The sequence shown here is derived from an EMBL/GenBank/DDBJ whole genome shotgun (WGS) entry which is preliminary data.</text>
</comment>
<accession>A0ACB6FWK8</accession>
<protein>
    <submittedName>
        <fullName evidence="1">Uncharacterized protein</fullName>
    </submittedName>
</protein>
<keyword evidence="2" id="KW-1185">Reference proteome</keyword>
<evidence type="ECO:0000313" key="1">
    <source>
        <dbReference type="EMBL" id="KAB2108845.1"/>
    </source>
</evidence>
<evidence type="ECO:0000313" key="2">
    <source>
        <dbReference type="Proteomes" id="UP000293547"/>
    </source>
</evidence>
<name>A0ACB6FWK8_9PLEO</name>
<gene>
    <name evidence="1" type="ORF">AG0111_0g3436</name>
</gene>
<dbReference type="Proteomes" id="UP000293547">
    <property type="component" value="Unassembled WGS sequence"/>
</dbReference>
<proteinExistence type="predicted"/>
<dbReference type="EMBL" id="PDWZ02000002">
    <property type="protein sequence ID" value="KAB2108845.1"/>
    <property type="molecule type" value="Genomic_DNA"/>
</dbReference>
<reference evidence="1 2" key="1">
    <citation type="journal article" date="2019" name="bioRxiv">
        <title>Genomics, evolutionary history and diagnostics of the Alternaria alternata species group including apple and Asian pear pathotypes.</title>
        <authorList>
            <person name="Armitage A.D."/>
            <person name="Cockerton H.M."/>
            <person name="Sreenivasaprasad S."/>
            <person name="Woodhall J.W."/>
            <person name="Lane C.R."/>
            <person name="Harrison R.J."/>
            <person name="Clarkson J.P."/>
        </authorList>
    </citation>
    <scope>NUCLEOTIDE SEQUENCE [LARGE SCALE GENOMIC DNA]</scope>
    <source>
        <strain evidence="1 2">FERA 650</strain>
    </source>
</reference>
<organism evidence="1 2">
    <name type="scientific">Alternaria gaisen</name>
    <dbReference type="NCBI Taxonomy" id="167740"/>
    <lineage>
        <taxon>Eukaryota</taxon>
        <taxon>Fungi</taxon>
        <taxon>Dikarya</taxon>
        <taxon>Ascomycota</taxon>
        <taxon>Pezizomycotina</taxon>
        <taxon>Dothideomycetes</taxon>
        <taxon>Pleosporomycetidae</taxon>
        <taxon>Pleosporales</taxon>
        <taxon>Pleosporineae</taxon>
        <taxon>Pleosporaceae</taxon>
        <taxon>Alternaria</taxon>
        <taxon>Alternaria sect. Alternaria</taxon>
    </lineage>
</organism>
<sequence length="99" mass="11303">MTEESELVTIDPNGDMLIILKDPNTALLEWKEDKDLLEETIAQAAAEATQKHLAWCSMSPMSNFKPYRKRSASLRSLGSTLLQTITRWRVSWDYSQRSG</sequence>